<dbReference type="InterPro" id="IPR051201">
    <property type="entry name" value="Chloro_Bact_Ser_Proteases"/>
</dbReference>
<dbReference type="InterPro" id="IPR036034">
    <property type="entry name" value="PDZ_sf"/>
</dbReference>
<evidence type="ECO:0000313" key="8">
    <source>
        <dbReference type="EMBL" id="ASV66575.1"/>
    </source>
</evidence>
<organism evidence="8 9">
    <name type="scientific">Cytobacillus kochii</name>
    <dbReference type="NCBI Taxonomy" id="859143"/>
    <lineage>
        <taxon>Bacteria</taxon>
        <taxon>Bacillati</taxon>
        <taxon>Bacillota</taxon>
        <taxon>Bacilli</taxon>
        <taxon>Bacillales</taxon>
        <taxon>Bacillaceae</taxon>
        <taxon>Cytobacillus</taxon>
    </lineage>
</organism>
<dbReference type="PANTHER" id="PTHR43343:SF3">
    <property type="entry name" value="PROTEASE DO-LIKE 8, CHLOROPLASTIC"/>
    <property type="match status" value="1"/>
</dbReference>
<evidence type="ECO:0000256" key="5">
    <source>
        <dbReference type="SAM" id="MobiDB-lite"/>
    </source>
</evidence>
<evidence type="ECO:0000256" key="3">
    <source>
        <dbReference type="ARBA" id="ARBA00022801"/>
    </source>
</evidence>
<evidence type="ECO:0000259" key="7">
    <source>
        <dbReference type="SMART" id="SM00228"/>
    </source>
</evidence>
<dbReference type="InterPro" id="IPR009003">
    <property type="entry name" value="Peptidase_S1_PA"/>
</dbReference>
<dbReference type="RefSeq" id="WP_095370150.1">
    <property type="nucleotide sequence ID" value="NZ_CP022983.1"/>
</dbReference>
<gene>
    <name evidence="8" type="ORF">CKF48_04100</name>
</gene>
<keyword evidence="9" id="KW-1185">Reference proteome</keyword>
<dbReference type="GO" id="GO:0004252">
    <property type="term" value="F:serine-type endopeptidase activity"/>
    <property type="evidence" value="ECO:0007669"/>
    <property type="project" value="InterPro"/>
</dbReference>
<name>A0A248TEE7_9BACI</name>
<dbReference type="InterPro" id="IPR001940">
    <property type="entry name" value="Peptidase_S1C"/>
</dbReference>
<dbReference type="Pfam" id="PF13365">
    <property type="entry name" value="Trypsin_2"/>
    <property type="match status" value="1"/>
</dbReference>
<dbReference type="GO" id="GO:0006508">
    <property type="term" value="P:proteolysis"/>
    <property type="evidence" value="ECO:0007669"/>
    <property type="project" value="UniProtKB-KW"/>
</dbReference>
<feature type="domain" description="PDZ" evidence="7">
    <location>
        <begin position="306"/>
        <end position="392"/>
    </location>
</feature>
<dbReference type="AlphaFoldDB" id="A0A248TEE7"/>
<dbReference type="InterPro" id="IPR001478">
    <property type="entry name" value="PDZ"/>
</dbReference>
<feature type="compositionally biased region" description="Polar residues" evidence="5">
    <location>
        <begin position="104"/>
        <end position="116"/>
    </location>
</feature>
<dbReference type="Proteomes" id="UP000215137">
    <property type="component" value="Chromosome"/>
</dbReference>
<keyword evidence="6" id="KW-0472">Membrane</keyword>
<dbReference type="PANTHER" id="PTHR43343">
    <property type="entry name" value="PEPTIDASE S12"/>
    <property type="match status" value="1"/>
</dbReference>
<dbReference type="EMBL" id="CP022983">
    <property type="protein sequence ID" value="ASV66575.1"/>
    <property type="molecule type" value="Genomic_DNA"/>
</dbReference>
<proteinExistence type="inferred from homology"/>
<dbReference type="FunFam" id="2.40.10.10:FF:000001">
    <property type="entry name" value="Periplasmic serine protease DegS"/>
    <property type="match status" value="1"/>
</dbReference>
<dbReference type="SMART" id="SM00228">
    <property type="entry name" value="PDZ"/>
    <property type="match status" value="1"/>
</dbReference>
<dbReference type="SUPFAM" id="SSF50494">
    <property type="entry name" value="Trypsin-like serine proteases"/>
    <property type="match status" value="1"/>
</dbReference>
<reference evidence="8 9" key="1">
    <citation type="submission" date="2017-08" db="EMBL/GenBank/DDBJ databases">
        <title>Complete Genome Sequence of Bacillus kochii Oregon-R-modENCODE STRAIN BDGP4, isolated from Drosophila melanogaster gut.</title>
        <authorList>
            <person name="Wan K.H."/>
            <person name="Yu C."/>
            <person name="Park S."/>
            <person name="Hammonds A.S."/>
            <person name="Booth B.W."/>
            <person name="Celniker S.E."/>
        </authorList>
    </citation>
    <scope>NUCLEOTIDE SEQUENCE [LARGE SCALE GENOMIC DNA]</scope>
    <source>
        <strain evidence="8 9">BDGP4</strain>
    </source>
</reference>
<dbReference type="Gene3D" id="2.30.42.10">
    <property type="match status" value="1"/>
</dbReference>
<keyword evidence="2" id="KW-0645">Protease</keyword>
<dbReference type="Gene3D" id="2.40.10.10">
    <property type="entry name" value="Trypsin-like serine proteases"/>
    <property type="match status" value="2"/>
</dbReference>
<evidence type="ECO:0000313" key="9">
    <source>
        <dbReference type="Proteomes" id="UP000215137"/>
    </source>
</evidence>
<dbReference type="Pfam" id="PF13180">
    <property type="entry name" value="PDZ_2"/>
    <property type="match status" value="1"/>
</dbReference>
<dbReference type="PRINTS" id="PR00834">
    <property type="entry name" value="PROTEASES2C"/>
</dbReference>
<dbReference type="SUPFAM" id="SSF50156">
    <property type="entry name" value="PDZ domain-like"/>
    <property type="match status" value="1"/>
</dbReference>
<keyword evidence="6" id="KW-1133">Transmembrane helix</keyword>
<evidence type="ECO:0000256" key="4">
    <source>
        <dbReference type="ARBA" id="ARBA00022825"/>
    </source>
</evidence>
<keyword evidence="3" id="KW-0378">Hydrolase</keyword>
<keyword evidence="4" id="KW-0720">Serine protease</keyword>
<feature type="transmembrane region" description="Helical" evidence="6">
    <location>
        <begin position="21"/>
        <end position="46"/>
    </location>
</feature>
<feature type="region of interest" description="Disordered" evidence="5">
    <location>
        <begin position="104"/>
        <end position="124"/>
    </location>
</feature>
<keyword evidence="6" id="KW-0812">Transmembrane</keyword>
<dbReference type="OrthoDB" id="9758917at2"/>
<sequence>MNEFNHFEDNREYQSKRKNTWFKSVTMTVASGVMGSALTLGAINYFPNETKQSTEVVQEQAETNVSKVNAETVSTTSDGSIADIVEKASKAIVGVVNMQEQQANPFSHSTGNTQSGEAVESGTGSGVIFKQTDNETYIVTNNHVIEGASNIQVSLHNGEKLQAELVGTDSLTDIAVLKVNEKVDAEVLSFTDSSNLRAGDQVLAIGNPLGLDLSRTVTQGIVSAVDRSIEVSTSAGEWDLNVIQTDAAINPGNSGGALIDSNGNLVGINSLKIADSGVEGLGFAIPSNDVENIIDQLMKDGKIIRPYLGVGLMDLNQVPQFYQEQLPKNVEEGAIITQVEEGSTAETAGLQAEDILVSIGDQTITAANDLRESLYKDFSIGDKVKIYFYRDGEKKTVEVTLQGNGEKQVEKE</sequence>
<accession>A0A248TEE7</accession>
<dbReference type="InterPro" id="IPR043504">
    <property type="entry name" value="Peptidase_S1_PA_chymotrypsin"/>
</dbReference>
<protein>
    <submittedName>
        <fullName evidence="8">Peptidase S1</fullName>
    </submittedName>
</protein>
<evidence type="ECO:0000256" key="2">
    <source>
        <dbReference type="ARBA" id="ARBA00022670"/>
    </source>
</evidence>
<dbReference type="KEGG" id="bko:CKF48_04100"/>
<evidence type="ECO:0000256" key="1">
    <source>
        <dbReference type="ARBA" id="ARBA00010541"/>
    </source>
</evidence>
<evidence type="ECO:0000256" key="6">
    <source>
        <dbReference type="SAM" id="Phobius"/>
    </source>
</evidence>
<comment type="similarity">
    <text evidence="1">Belongs to the peptidase S1C family.</text>
</comment>